<dbReference type="EMBL" id="CAKMRJ010004445">
    <property type="protein sequence ID" value="CAH1435838.1"/>
    <property type="molecule type" value="Genomic_DNA"/>
</dbReference>
<reference evidence="1 2" key="1">
    <citation type="submission" date="2022-01" db="EMBL/GenBank/DDBJ databases">
        <authorList>
            <person name="Xiong W."/>
            <person name="Schranz E."/>
        </authorList>
    </citation>
    <scope>NUCLEOTIDE SEQUENCE [LARGE SCALE GENOMIC DNA]</scope>
</reference>
<evidence type="ECO:0000313" key="2">
    <source>
        <dbReference type="Proteomes" id="UP001157418"/>
    </source>
</evidence>
<comment type="caution">
    <text evidence="1">The sequence shown here is derived from an EMBL/GenBank/DDBJ whole genome shotgun (WGS) entry which is preliminary data.</text>
</comment>
<evidence type="ECO:0000313" key="1">
    <source>
        <dbReference type="EMBL" id="CAH1435838.1"/>
    </source>
</evidence>
<accession>A0AAU9NDY8</accession>
<proteinExistence type="predicted"/>
<protein>
    <submittedName>
        <fullName evidence="1">Uncharacterized protein</fullName>
    </submittedName>
</protein>
<gene>
    <name evidence="1" type="ORF">LVIROSA_LOCUS22247</name>
</gene>
<sequence length="111" mass="13073">MYHDLQPQYWSHIQGNLKMTISLTDGTQSIRSGEHVIYKEDVQQIKISITNYGNIVHVDDEDLGYDEIIFCNTYMYEEKFDEEALMPLRSRTSVGCNKRYLVWITTLYGPR</sequence>
<name>A0AAU9NDY8_9ASTR</name>
<dbReference type="AlphaFoldDB" id="A0AAU9NDY8"/>
<dbReference type="Proteomes" id="UP001157418">
    <property type="component" value="Unassembled WGS sequence"/>
</dbReference>
<keyword evidence="2" id="KW-1185">Reference proteome</keyword>
<organism evidence="1 2">
    <name type="scientific">Lactuca virosa</name>
    <dbReference type="NCBI Taxonomy" id="75947"/>
    <lineage>
        <taxon>Eukaryota</taxon>
        <taxon>Viridiplantae</taxon>
        <taxon>Streptophyta</taxon>
        <taxon>Embryophyta</taxon>
        <taxon>Tracheophyta</taxon>
        <taxon>Spermatophyta</taxon>
        <taxon>Magnoliopsida</taxon>
        <taxon>eudicotyledons</taxon>
        <taxon>Gunneridae</taxon>
        <taxon>Pentapetalae</taxon>
        <taxon>asterids</taxon>
        <taxon>campanulids</taxon>
        <taxon>Asterales</taxon>
        <taxon>Asteraceae</taxon>
        <taxon>Cichorioideae</taxon>
        <taxon>Cichorieae</taxon>
        <taxon>Lactucinae</taxon>
        <taxon>Lactuca</taxon>
    </lineage>
</organism>